<reference evidence="1" key="1">
    <citation type="journal article" date="2015" name="Nature">
        <title>Complex archaea that bridge the gap between prokaryotes and eukaryotes.</title>
        <authorList>
            <person name="Spang A."/>
            <person name="Saw J.H."/>
            <person name="Jorgensen S.L."/>
            <person name="Zaremba-Niedzwiedzka K."/>
            <person name="Martijn J."/>
            <person name="Lind A.E."/>
            <person name="van Eijk R."/>
            <person name="Schleper C."/>
            <person name="Guy L."/>
            <person name="Ettema T.J."/>
        </authorList>
    </citation>
    <scope>NUCLEOTIDE SEQUENCE</scope>
</reference>
<accession>A0A0F9J2R4</accession>
<comment type="caution">
    <text evidence="1">The sequence shown here is derived from an EMBL/GenBank/DDBJ whole genome shotgun (WGS) entry which is preliminary data.</text>
</comment>
<name>A0A0F9J2R4_9ZZZZ</name>
<feature type="non-terminal residue" evidence="1">
    <location>
        <position position="47"/>
    </location>
</feature>
<sequence length="47" mass="5506">MKVITHEILKEYVLEKIPASKKVVYIIGPFRAATDYERMLNIRLAQD</sequence>
<protein>
    <submittedName>
        <fullName evidence="1">Uncharacterized protein</fullName>
    </submittedName>
</protein>
<dbReference type="AlphaFoldDB" id="A0A0F9J2R4"/>
<evidence type="ECO:0000313" key="1">
    <source>
        <dbReference type="EMBL" id="KKM26714.1"/>
    </source>
</evidence>
<proteinExistence type="predicted"/>
<dbReference type="EMBL" id="LAZR01012463">
    <property type="protein sequence ID" value="KKM26714.1"/>
    <property type="molecule type" value="Genomic_DNA"/>
</dbReference>
<gene>
    <name evidence="1" type="ORF">LCGC14_1582050</name>
</gene>
<organism evidence="1">
    <name type="scientific">marine sediment metagenome</name>
    <dbReference type="NCBI Taxonomy" id="412755"/>
    <lineage>
        <taxon>unclassified sequences</taxon>
        <taxon>metagenomes</taxon>
        <taxon>ecological metagenomes</taxon>
    </lineage>
</organism>